<accession>A0A0A9AQI5</accession>
<reference evidence="1" key="2">
    <citation type="journal article" date="2015" name="Data Brief">
        <title>Shoot transcriptome of the giant reed, Arundo donax.</title>
        <authorList>
            <person name="Barrero R.A."/>
            <person name="Guerrero F.D."/>
            <person name="Moolhuijzen P."/>
            <person name="Goolsby J.A."/>
            <person name="Tidwell J."/>
            <person name="Bellgard S.E."/>
            <person name="Bellgard M.I."/>
        </authorList>
    </citation>
    <scope>NUCLEOTIDE SEQUENCE</scope>
    <source>
        <tissue evidence="1">Shoot tissue taken approximately 20 cm above the soil surface</tissue>
    </source>
</reference>
<reference evidence="1" key="1">
    <citation type="submission" date="2014-09" db="EMBL/GenBank/DDBJ databases">
        <authorList>
            <person name="Magalhaes I.L.F."/>
            <person name="Oliveira U."/>
            <person name="Santos F.R."/>
            <person name="Vidigal T.H.D.A."/>
            <person name="Brescovit A.D."/>
            <person name="Santos A.J."/>
        </authorList>
    </citation>
    <scope>NUCLEOTIDE SEQUENCE</scope>
    <source>
        <tissue evidence="1">Shoot tissue taken approximately 20 cm above the soil surface</tissue>
    </source>
</reference>
<protein>
    <submittedName>
        <fullName evidence="1">Uncharacterized protein</fullName>
    </submittedName>
</protein>
<sequence>MKTVGFTISFSILQSSLKLMLLSC</sequence>
<dbReference type="AlphaFoldDB" id="A0A0A9AQI5"/>
<name>A0A0A9AQI5_ARUDO</name>
<dbReference type="EMBL" id="GBRH01246730">
    <property type="protein sequence ID" value="JAD51165.1"/>
    <property type="molecule type" value="Transcribed_RNA"/>
</dbReference>
<organism evidence="1">
    <name type="scientific">Arundo donax</name>
    <name type="common">Giant reed</name>
    <name type="synonym">Donax arundinaceus</name>
    <dbReference type="NCBI Taxonomy" id="35708"/>
    <lineage>
        <taxon>Eukaryota</taxon>
        <taxon>Viridiplantae</taxon>
        <taxon>Streptophyta</taxon>
        <taxon>Embryophyta</taxon>
        <taxon>Tracheophyta</taxon>
        <taxon>Spermatophyta</taxon>
        <taxon>Magnoliopsida</taxon>
        <taxon>Liliopsida</taxon>
        <taxon>Poales</taxon>
        <taxon>Poaceae</taxon>
        <taxon>PACMAD clade</taxon>
        <taxon>Arundinoideae</taxon>
        <taxon>Arundineae</taxon>
        <taxon>Arundo</taxon>
    </lineage>
</organism>
<proteinExistence type="predicted"/>
<evidence type="ECO:0000313" key="1">
    <source>
        <dbReference type="EMBL" id="JAD51165.1"/>
    </source>
</evidence>